<dbReference type="PROSITE" id="PS51007">
    <property type="entry name" value="CYTC"/>
    <property type="match status" value="1"/>
</dbReference>
<reference evidence="6 7" key="1">
    <citation type="submission" date="2016-03" db="EMBL/GenBank/DDBJ databases">
        <title>Niastella vici sp. nov., isolated from farmland soil.</title>
        <authorList>
            <person name="Chen L."/>
            <person name="Wang D."/>
            <person name="Yang S."/>
            <person name="Wang G."/>
        </authorList>
    </citation>
    <scope>NUCLEOTIDE SEQUENCE [LARGE SCALE GENOMIC DNA]</scope>
    <source>
        <strain evidence="6 7">DJ57</strain>
    </source>
</reference>
<dbReference type="EMBL" id="LVYD01000052">
    <property type="protein sequence ID" value="OQP62087.1"/>
    <property type="molecule type" value="Genomic_DNA"/>
</dbReference>
<dbReference type="GO" id="GO:0020037">
    <property type="term" value="F:heme binding"/>
    <property type="evidence" value="ECO:0007669"/>
    <property type="project" value="InterPro"/>
</dbReference>
<dbReference type="InterPro" id="IPR009056">
    <property type="entry name" value="Cyt_c-like_dom"/>
</dbReference>
<keyword evidence="3 4" id="KW-0408">Iron</keyword>
<keyword evidence="1 4" id="KW-0349">Heme</keyword>
<organism evidence="6 7">
    <name type="scientific">Niastella vici</name>
    <dbReference type="NCBI Taxonomy" id="1703345"/>
    <lineage>
        <taxon>Bacteria</taxon>
        <taxon>Pseudomonadati</taxon>
        <taxon>Bacteroidota</taxon>
        <taxon>Chitinophagia</taxon>
        <taxon>Chitinophagales</taxon>
        <taxon>Chitinophagaceae</taxon>
        <taxon>Niastella</taxon>
    </lineage>
</organism>
<dbReference type="Pfam" id="PF21419">
    <property type="entry name" value="RoxA-like_Cyt-c"/>
    <property type="match status" value="1"/>
</dbReference>
<comment type="caution">
    <text evidence="6">The sequence shown here is derived from an EMBL/GenBank/DDBJ whole genome shotgun (WGS) entry which is preliminary data.</text>
</comment>
<evidence type="ECO:0000256" key="1">
    <source>
        <dbReference type="ARBA" id="ARBA00022617"/>
    </source>
</evidence>
<evidence type="ECO:0000259" key="5">
    <source>
        <dbReference type="PROSITE" id="PS51007"/>
    </source>
</evidence>
<dbReference type="STRING" id="1703345.A3860_29490"/>
<keyword evidence="7" id="KW-1185">Reference proteome</keyword>
<evidence type="ECO:0000256" key="4">
    <source>
        <dbReference type="PROSITE-ProRule" id="PRU00433"/>
    </source>
</evidence>
<dbReference type="Proteomes" id="UP000192796">
    <property type="component" value="Unassembled WGS sequence"/>
</dbReference>
<dbReference type="Gene3D" id="1.10.760.10">
    <property type="entry name" value="Cytochrome c-like domain"/>
    <property type="match status" value="1"/>
</dbReference>
<dbReference type="RefSeq" id="WP_081149683.1">
    <property type="nucleotide sequence ID" value="NZ_LVYD01000052.1"/>
</dbReference>
<feature type="domain" description="Cytochrome c" evidence="5">
    <location>
        <begin position="285"/>
        <end position="460"/>
    </location>
</feature>
<sequence length="460" mass="51914">MNKWMVLVIIVVSGVAFTSVLTNVDYEPVPIPPSVQRTGGDVQKGYEYLTTGDYVKGGIPYSMFIMGMGKDRTNYLNRTGKNEKISHEYTAVTSTNGEILVAPNCMQCHAQVFENKLVMGLGNTFIDFTENEKLNVKNLKTAESMLKLTAPNKYRAAKPFLDVAKTITPYLHTDIRGVNAADRLAAVLVAHRDPVTFKWNAETQLDIPPGVIPSDVPAWWLLKKKNAMFYNGFGRGDFGRFLMASNLLTVNDTAESHEVDSHMPDLLAYIYSLEPPKYPGAINTSLAKEGEIVFIKNCSRCHGSYSGDEQYPNLLIPEAVIQTDSFLCKNNYSSPQFVNWFNQSWFTTGDHPARLEPFMGYIAPPLDGIWVTAPYLHNGSVPTLEALLNSDLRPKYWSRDFDKPEYDYQKLGWKFKKEEKPGDKSIYNTDLPGYGNYGHNYGDKLKEKERKAIIEYLKTL</sequence>
<dbReference type="SUPFAM" id="SSF46626">
    <property type="entry name" value="Cytochrome c"/>
    <property type="match status" value="1"/>
</dbReference>
<dbReference type="InterPro" id="IPR036909">
    <property type="entry name" value="Cyt_c-like_dom_sf"/>
</dbReference>
<dbReference type="OrthoDB" id="9805202at2"/>
<dbReference type="PANTHER" id="PTHR30600">
    <property type="entry name" value="CYTOCHROME C PEROXIDASE-RELATED"/>
    <property type="match status" value="1"/>
</dbReference>
<dbReference type="PANTHER" id="PTHR30600:SF9">
    <property type="entry name" value="BLR7738 PROTEIN"/>
    <property type="match status" value="1"/>
</dbReference>
<dbReference type="InterPro" id="IPR051395">
    <property type="entry name" value="Cytochrome_c_Peroxidase/MauG"/>
</dbReference>
<evidence type="ECO:0000313" key="7">
    <source>
        <dbReference type="Proteomes" id="UP000192796"/>
    </source>
</evidence>
<evidence type="ECO:0000313" key="6">
    <source>
        <dbReference type="EMBL" id="OQP62087.1"/>
    </source>
</evidence>
<proteinExistence type="predicted"/>
<dbReference type="GO" id="GO:0004130">
    <property type="term" value="F:cytochrome-c peroxidase activity"/>
    <property type="evidence" value="ECO:0007669"/>
    <property type="project" value="TreeGrafter"/>
</dbReference>
<gene>
    <name evidence="6" type="ORF">A3860_29490</name>
</gene>
<dbReference type="AlphaFoldDB" id="A0A1V9FUU2"/>
<name>A0A1V9FUU2_9BACT</name>
<dbReference type="GO" id="GO:0009055">
    <property type="term" value="F:electron transfer activity"/>
    <property type="evidence" value="ECO:0007669"/>
    <property type="project" value="InterPro"/>
</dbReference>
<protein>
    <recommendedName>
        <fullName evidence="5">Cytochrome c domain-containing protein</fullName>
    </recommendedName>
</protein>
<evidence type="ECO:0000256" key="2">
    <source>
        <dbReference type="ARBA" id="ARBA00022723"/>
    </source>
</evidence>
<evidence type="ECO:0000256" key="3">
    <source>
        <dbReference type="ARBA" id="ARBA00023004"/>
    </source>
</evidence>
<keyword evidence="2 4" id="KW-0479">Metal-binding</keyword>
<dbReference type="GO" id="GO:0046872">
    <property type="term" value="F:metal ion binding"/>
    <property type="evidence" value="ECO:0007669"/>
    <property type="project" value="UniProtKB-KW"/>
</dbReference>
<accession>A0A1V9FUU2</accession>